<evidence type="ECO:0000259" key="9">
    <source>
        <dbReference type="PROSITE" id="PS51873"/>
    </source>
</evidence>
<reference evidence="10 11" key="1">
    <citation type="submission" date="2021-11" db="EMBL/GenBank/DDBJ databases">
        <title>Black yeast isolated from Biological Soil Crust.</title>
        <authorList>
            <person name="Kurbessoian T."/>
        </authorList>
    </citation>
    <scope>NUCLEOTIDE SEQUENCE [LARGE SCALE GENOMIC DNA]</scope>
    <source>
        <strain evidence="10 11">CCFEE 5522</strain>
    </source>
</reference>
<evidence type="ECO:0000256" key="2">
    <source>
        <dbReference type="ARBA" id="ARBA00012251"/>
    </source>
</evidence>
<evidence type="ECO:0000256" key="4">
    <source>
        <dbReference type="ARBA" id="ARBA00022723"/>
    </source>
</evidence>
<dbReference type="EMBL" id="JAVFHQ010000012">
    <property type="protein sequence ID" value="KAK4546997.1"/>
    <property type="molecule type" value="Genomic_DNA"/>
</dbReference>
<dbReference type="SUPFAM" id="SSF57850">
    <property type="entry name" value="RING/U-box"/>
    <property type="match status" value="1"/>
</dbReference>
<name>A0AAV9JPR8_9PEZI</name>
<evidence type="ECO:0000256" key="5">
    <source>
        <dbReference type="ARBA" id="ARBA00022737"/>
    </source>
</evidence>
<dbReference type="Pfam" id="PF01485">
    <property type="entry name" value="IBR"/>
    <property type="match status" value="1"/>
</dbReference>
<keyword evidence="6" id="KW-0863">Zinc-finger</keyword>
<dbReference type="Proteomes" id="UP001324427">
    <property type="component" value="Unassembled WGS sequence"/>
</dbReference>
<keyword evidence="7" id="KW-0833">Ubl conjugation pathway</keyword>
<evidence type="ECO:0000313" key="10">
    <source>
        <dbReference type="EMBL" id="KAK4546997.1"/>
    </source>
</evidence>
<dbReference type="InterPro" id="IPR044066">
    <property type="entry name" value="TRIAD_supradom"/>
</dbReference>
<dbReference type="PANTHER" id="PTHR11685">
    <property type="entry name" value="RBR FAMILY RING FINGER AND IBR DOMAIN-CONTAINING"/>
    <property type="match status" value="1"/>
</dbReference>
<evidence type="ECO:0000256" key="3">
    <source>
        <dbReference type="ARBA" id="ARBA00022679"/>
    </source>
</evidence>
<evidence type="ECO:0000256" key="8">
    <source>
        <dbReference type="ARBA" id="ARBA00022833"/>
    </source>
</evidence>
<dbReference type="InterPro" id="IPR031127">
    <property type="entry name" value="E3_UB_ligase_RBR"/>
</dbReference>
<keyword evidence="5" id="KW-0677">Repeat</keyword>
<dbReference type="CDD" id="cd20336">
    <property type="entry name" value="Rcat_RBR"/>
    <property type="match status" value="1"/>
</dbReference>
<keyword evidence="4" id="KW-0479">Metal-binding</keyword>
<protein>
    <recommendedName>
        <fullName evidence="2">RBR-type E3 ubiquitin transferase</fullName>
        <ecNumber evidence="2">2.3.2.31</ecNumber>
    </recommendedName>
</protein>
<evidence type="ECO:0000256" key="1">
    <source>
        <dbReference type="ARBA" id="ARBA00001798"/>
    </source>
</evidence>
<dbReference type="GO" id="GO:0061630">
    <property type="term" value="F:ubiquitin protein ligase activity"/>
    <property type="evidence" value="ECO:0007669"/>
    <property type="project" value="UniProtKB-EC"/>
</dbReference>
<dbReference type="EC" id="2.3.2.31" evidence="2"/>
<dbReference type="GO" id="GO:0016567">
    <property type="term" value="P:protein ubiquitination"/>
    <property type="evidence" value="ECO:0007669"/>
    <property type="project" value="InterPro"/>
</dbReference>
<accession>A0AAV9JPR8</accession>
<feature type="domain" description="RING-type" evidence="9">
    <location>
        <begin position="1"/>
        <end position="251"/>
    </location>
</feature>
<keyword evidence="8" id="KW-0862">Zinc</keyword>
<sequence>MHGELVMVVEDLVCSDCFHASVEPLLDGALRHEWKYPPHWGTAEVKPYKFAKLLPPGFVRSYIDREEEYSIPYSDRLYCAHRCPNTISNRPEQAAGLENLTSDRLILEKLTTDKPSQESSPTEISHSDVAEACDRFLGAKKDLGGQTITCTSCRGLVCGSCAAPILGDEKQHCCQIDGTAAFSEDSFQGLKRGEDYQQCPNTLCGMKVYLDSGCNHMVCTKCRVNFCYICGEVARPGAGHWMFGSPCPRYNQPGAGNAQHDEEFEEALEEEFLDTDGDSEDDEEAEEDWVEIEDEAEEDRVARVEAAMDEEMLHDEEVWDGIVRQLSDMAAVDPTNSDIPIRLASAARRLAAIRLEAGSLPEAHDGNGH</sequence>
<evidence type="ECO:0000256" key="6">
    <source>
        <dbReference type="ARBA" id="ARBA00022771"/>
    </source>
</evidence>
<dbReference type="PROSITE" id="PS51873">
    <property type="entry name" value="TRIAD"/>
    <property type="match status" value="1"/>
</dbReference>
<dbReference type="GO" id="GO:0008270">
    <property type="term" value="F:zinc ion binding"/>
    <property type="evidence" value="ECO:0007669"/>
    <property type="project" value="UniProtKB-KW"/>
</dbReference>
<comment type="catalytic activity">
    <reaction evidence="1">
        <text>[E2 ubiquitin-conjugating enzyme]-S-ubiquitinyl-L-cysteine + [acceptor protein]-L-lysine = [E2 ubiquitin-conjugating enzyme]-L-cysteine + [acceptor protein]-N(6)-ubiquitinyl-L-lysine.</text>
        <dbReference type="EC" id="2.3.2.31"/>
    </reaction>
</comment>
<keyword evidence="3" id="KW-0808">Transferase</keyword>
<dbReference type="Gene3D" id="1.20.120.1750">
    <property type="match status" value="1"/>
</dbReference>
<organism evidence="10 11">
    <name type="scientific">Oleoguttula mirabilis</name>
    <dbReference type="NCBI Taxonomy" id="1507867"/>
    <lineage>
        <taxon>Eukaryota</taxon>
        <taxon>Fungi</taxon>
        <taxon>Dikarya</taxon>
        <taxon>Ascomycota</taxon>
        <taxon>Pezizomycotina</taxon>
        <taxon>Dothideomycetes</taxon>
        <taxon>Dothideomycetidae</taxon>
        <taxon>Mycosphaerellales</taxon>
        <taxon>Teratosphaeriaceae</taxon>
        <taxon>Oleoguttula</taxon>
    </lineage>
</organism>
<keyword evidence="11" id="KW-1185">Reference proteome</keyword>
<dbReference type="AlphaFoldDB" id="A0AAV9JPR8"/>
<evidence type="ECO:0000313" key="11">
    <source>
        <dbReference type="Proteomes" id="UP001324427"/>
    </source>
</evidence>
<gene>
    <name evidence="10" type="ORF">LTR36_001217</name>
</gene>
<dbReference type="InterPro" id="IPR002867">
    <property type="entry name" value="IBR_dom"/>
</dbReference>
<evidence type="ECO:0000256" key="7">
    <source>
        <dbReference type="ARBA" id="ARBA00022786"/>
    </source>
</evidence>
<comment type="caution">
    <text evidence="10">The sequence shown here is derived from an EMBL/GenBank/DDBJ whole genome shotgun (WGS) entry which is preliminary data.</text>
</comment>
<proteinExistence type="predicted"/>